<dbReference type="InterPro" id="IPR002716">
    <property type="entry name" value="PIN_dom"/>
</dbReference>
<dbReference type="SUPFAM" id="SSF88723">
    <property type="entry name" value="PIN domain-like"/>
    <property type="match status" value="1"/>
</dbReference>
<feature type="compositionally biased region" description="Low complexity" evidence="6">
    <location>
        <begin position="138"/>
        <end position="147"/>
    </location>
</feature>
<dbReference type="EMBL" id="GEFM01004048">
    <property type="protein sequence ID" value="JAP71748.1"/>
    <property type="molecule type" value="mRNA"/>
</dbReference>
<reference evidence="8" key="1">
    <citation type="submission" date="2016-02" db="EMBL/GenBank/DDBJ databases">
        <title>RNAseq analyses of the midgut from blood- or serum-fed Ixodes ricinus ticks.</title>
        <authorList>
            <person name="Perner J."/>
            <person name="Provaznik J."/>
            <person name="Schrenkova J."/>
            <person name="Urbanova V."/>
            <person name="Ribeiro J.M."/>
            <person name="Kopacek P."/>
        </authorList>
    </citation>
    <scope>NUCLEOTIDE SEQUENCE</scope>
    <source>
        <tissue evidence="8">Gut</tissue>
    </source>
</reference>
<sequence length="1460" mass="162294">MGLLQKNQVGRPDTPSKPGMPGDGFQCTTEESMCQQPSPSVRDLSRGSRCKRPDQPMYVPKHVKTPPADRCQTEATDDTSEPKSSSTAKSPYLDGPPHEERPAAEDAAERLNRNGPGKPRRFVGAQQADGDPPENSASSVSRSPRPVETGLAKPKQNVLPVEPGGSAGDWVRSNATTPREGRTEADRSSANNGRRSGGDRGSGRRSGGDHRPNGVAADLGGRKSWSGRGDKGGPERPPHDVFPRQDGRPTGRAASPRRRKSGSEDEAEDDSRRRSSKRKSKKKKGRPREDRPRRQSGPAPHDPAPHDPVVPSGSGSVPEEEDWDGDLMVVEPSGRTFSQEDLSRTADREKASPVAVHPHRRSLGHRNRDSFSEEEKDAGVPHVPAYVVPVIKDWSVAVVEEEERRLSAERESSDNSKSAKESSNRRSSARLEVRRKNRRNDSFKEASPPPKAPQESQVPPRFQKRSPLSGSAPEPGVKGGLIRIPCDVTLTPKQACLTAPKGPLEDCGAEREPVPCNLSQDKPLIAVKPQPHVALEATPGRAAVPPMPGFGVPYGVSPPILSPPYPGLPLGQYPCHLPAHGPSPVFHGDQILPLDAYGRSRMKPLVEKNLHDAALLERELMTHLAKGIQNSDMKAMGHCRWKLQLRYENVILADPRYCAEKNVEHALWKSAFYQGIETFRRVMEECPDLQEEAKMHLLSLVDEGTIFYENLLDKFQETYGFSLSQFLEPESASVGGMGSGPGVGGTAGLPDSLRLVLISAQKIYICLGDLARYREQAMGTTNYGRARSWYLKAQQIAPKNGRPYNQLAILALYARRKLDAVYYYMRSLAASNPFLTARESLLALFDDARKKYEHLEKKRGEEEGLLMEGEQSLLRRLSEMDQERLEVWIRPDGSTSHRSSRSSDLASRELDQLARLSTVELNKRFVLSFLHVHGKLFTRVGMETFPETARRMLLELRCLLQRTPAAVGSVRHLQLLSINMFTVANTSLKDRTLDPQCRSLLQEQSLQVALAHVAILLERATGLVLQGLQTGSSPSSSSSSCSPSSSPGCGGAPSQLSDDLAELLPCLKVWTDWMSCQKRLWSPPPSPCDYDTGVKGNVWTTLADFLTVLRRLNMADVRFFKDPAEDRELVTLPEDATLAGFVPLLGAPQETFYVQLPCDRERARNHLRMSRVQFFGDYLCGIATPYLEFNVERKRFVSLIATCDSESDSEREITYDSSEEELGDSLDDQEVSLKSGEEENEIQKLWSKKEQLRRAKEQRERQQACVQAVLQEHRSKQAAMLEIRPRNLVPDTNCFIDHLPLLQRLVADGHFQVFVPIVVVNELYGLARGTRQGPHQSPDHSQKVALAARAAVSYLEERFDHRESKLKAITSRGSVMDTISFRSEDVTDNKGTNDDLILASCLHFCKDRTEHLLPREPDAPVKLYRETVLITEDRNLCVKALTHHVPVRDLPAFLRWANIS</sequence>
<dbReference type="Pfam" id="PF13638">
    <property type="entry name" value="PIN_4"/>
    <property type="match status" value="1"/>
</dbReference>
<dbReference type="Gene3D" id="1.25.40.10">
    <property type="entry name" value="Tetratricopeptide repeat domain"/>
    <property type="match status" value="1"/>
</dbReference>
<dbReference type="FunFam" id="3.40.50.1010:FF:000014">
    <property type="entry name" value="telomerase-binding protein EST1A isoform X1"/>
    <property type="match status" value="1"/>
</dbReference>
<feature type="domain" description="PIN" evidence="7">
    <location>
        <begin position="1286"/>
        <end position="1438"/>
    </location>
</feature>
<dbReference type="InterPro" id="IPR011990">
    <property type="entry name" value="TPR-like_helical_dom_sf"/>
</dbReference>
<feature type="region of interest" description="Disordered" evidence="6">
    <location>
        <begin position="1"/>
        <end position="384"/>
    </location>
</feature>
<evidence type="ECO:0000313" key="8">
    <source>
        <dbReference type="EMBL" id="JAP71748.1"/>
    </source>
</evidence>
<dbReference type="SUPFAM" id="SSF48452">
    <property type="entry name" value="TPR-like"/>
    <property type="match status" value="1"/>
</dbReference>
<dbReference type="Pfam" id="PF10374">
    <property type="entry name" value="EST1"/>
    <property type="match status" value="1"/>
</dbReference>
<dbReference type="Pfam" id="PF10373">
    <property type="entry name" value="EST1_DNA_bind"/>
    <property type="match status" value="1"/>
</dbReference>
<dbReference type="SMART" id="SM00670">
    <property type="entry name" value="PINc"/>
    <property type="match status" value="1"/>
</dbReference>
<dbReference type="GO" id="GO:0005737">
    <property type="term" value="C:cytoplasm"/>
    <property type="evidence" value="ECO:0007669"/>
    <property type="project" value="UniProtKB-SubCell"/>
</dbReference>
<dbReference type="GO" id="GO:0070034">
    <property type="term" value="F:telomerase RNA binding"/>
    <property type="evidence" value="ECO:0007669"/>
    <property type="project" value="TreeGrafter"/>
</dbReference>
<dbReference type="PANTHER" id="PTHR15696">
    <property type="entry name" value="SMG-7 SUPPRESSOR WITH MORPHOLOGICAL EFFECT ON GENITALIA PROTEIN 7"/>
    <property type="match status" value="1"/>
</dbReference>
<dbReference type="InterPro" id="IPR019458">
    <property type="entry name" value="Est1-like_N"/>
</dbReference>
<proteinExistence type="evidence at transcript level"/>
<evidence type="ECO:0000256" key="4">
    <source>
        <dbReference type="ARBA" id="ARBA00023161"/>
    </source>
</evidence>
<feature type="region of interest" description="Disordered" evidence="6">
    <location>
        <begin position="1032"/>
        <end position="1054"/>
    </location>
</feature>
<feature type="compositionally biased region" description="Basic and acidic residues" evidence="6">
    <location>
        <begin position="43"/>
        <end position="54"/>
    </location>
</feature>
<dbReference type="CDD" id="cd09885">
    <property type="entry name" value="PIN_Smg6-like"/>
    <property type="match status" value="1"/>
</dbReference>
<dbReference type="PANTHER" id="PTHR15696:SF0">
    <property type="entry name" value="TELOMERASE-BINDING PROTEIN EST1A"/>
    <property type="match status" value="1"/>
</dbReference>
<feature type="compositionally biased region" description="Basic and acidic residues" evidence="6">
    <location>
        <begin position="96"/>
        <end position="112"/>
    </location>
</feature>
<comment type="subcellular location">
    <subcellularLocation>
        <location evidence="2">Cytoplasm</location>
    </subcellularLocation>
    <subcellularLocation>
        <location evidence="1">Nucleus</location>
    </subcellularLocation>
</comment>
<keyword evidence="5" id="KW-0539">Nucleus</keyword>
<dbReference type="InterPro" id="IPR018834">
    <property type="entry name" value="DNA/RNA-bd_Est1-type"/>
</dbReference>
<feature type="compositionally biased region" description="Basic residues" evidence="6">
    <location>
        <begin position="274"/>
        <end position="286"/>
    </location>
</feature>
<organism evidence="8">
    <name type="scientific">Ixodes ricinus</name>
    <name type="common">Common tick</name>
    <name type="synonym">Acarus ricinus</name>
    <dbReference type="NCBI Taxonomy" id="34613"/>
    <lineage>
        <taxon>Eukaryota</taxon>
        <taxon>Metazoa</taxon>
        <taxon>Ecdysozoa</taxon>
        <taxon>Arthropoda</taxon>
        <taxon>Chelicerata</taxon>
        <taxon>Arachnida</taxon>
        <taxon>Acari</taxon>
        <taxon>Parasitiformes</taxon>
        <taxon>Ixodida</taxon>
        <taxon>Ixodoidea</taxon>
        <taxon>Ixodidae</taxon>
        <taxon>Ixodinae</taxon>
        <taxon>Ixodes</taxon>
    </lineage>
</organism>
<evidence type="ECO:0000256" key="2">
    <source>
        <dbReference type="ARBA" id="ARBA00004496"/>
    </source>
</evidence>
<keyword evidence="4" id="KW-0866">Nonsense-mediated mRNA decay</keyword>
<feature type="compositionally biased region" description="Basic and acidic residues" evidence="6">
    <location>
        <begin position="402"/>
        <end position="444"/>
    </location>
</feature>
<keyword evidence="3" id="KW-0963">Cytoplasm</keyword>
<feature type="compositionally biased region" description="Basic and acidic residues" evidence="6">
    <location>
        <begin position="196"/>
        <end position="212"/>
    </location>
</feature>
<evidence type="ECO:0000256" key="6">
    <source>
        <dbReference type="SAM" id="MobiDB-lite"/>
    </source>
</evidence>
<dbReference type="Gene3D" id="3.40.50.1010">
    <property type="entry name" value="5'-nuclease"/>
    <property type="match status" value="1"/>
</dbReference>
<name>A0A131XZR4_IXORI</name>
<evidence type="ECO:0000256" key="3">
    <source>
        <dbReference type="ARBA" id="ARBA00022490"/>
    </source>
</evidence>
<feature type="compositionally biased region" description="Basic and acidic residues" evidence="6">
    <location>
        <begin position="366"/>
        <end position="379"/>
    </location>
</feature>
<accession>A0A131XZR4</accession>
<evidence type="ECO:0000256" key="1">
    <source>
        <dbReference type="ARBA" id="ARBA00004123"/>
    </source>
</evidence>
<feature type="compositionally biased region" description="Low complexity" evidence="6">
    <location>
        <begin position="1032"/>
        <end position="1047"/>
    </location>
</feature>
<dbReference type="InterPro" id="IPR029060">
    <property type="entry name" value="PIN-like_dom_sf"/>
</dbReference>
<dbReference type="GO" id="GO:0042162">
    <property type="term" value="F:telomeric DNA binding"/>
    <property type="evidence" value="ECO:0007669"/>
    <property type="project" value="TreeGrafter"/>
</dbReference>
<protein>
    <submittedName>
        <fullName evidence="8">Putative nonsense-mediated mrna decay protein</fullName>
    </submittedName>
</protein>
<dbReference type="InterPro" id="IPR045153">
    <property type="entry name" value="Est1/Ebs1-like"/>
</dbReference>
<feature type="region of interest" description="Disordered" evidence="6">
    <location>
        <begin position="400"/>
        <end position="479"/>
    </location>
</feature>
<evidence type="ECO:0000259" key="7">
    <source>
        <dbReference type="SMART" id="SM00670"/>
    </source>
</evidence>
<feature type="compositionally biased region" description="Basic and acidic residues" evidence="6">
    <location>
        <begin position="228"/>
        <end position="249"/>
    </location>
</feature>
<feature type="compositionally biased region" description="Basic and acidic residues" evidence="6">
    <location>
        <begin position="341"/>
        <end position="351"/>
    </location>
</feature>
<dbReference type="GO" id="GO:0000184">
    <property type="term" value="P:nuclear-transcribed mRNA catabolic process, nonsense-mediated decay"/>
    <property type="evidence" value="ECO:0007669"/>
    <property type="project" value="UniProtKB-KW"/>
</dbReference>
<feature type="compositionally biased region" description="Polar residues" evidence="6">
    <location>
        <begin position="26"/>
        <end position="39"/>
    </location>
</feature>
<dbReference type="GO" id="GO:0005697">
    <property type="term" value="C:telomerase holoenzyme complex"/>
    <property type="evidence" value="ECO:0007669"/>
    <property type="project" value="TreeGrafter"/>
</dbReference>
<evidence type="ECO:0000256" key="5">
    <source>
        <dbReference type="ARBA" id="ARBA00023242"/>
    </source>
</evidence>